<accession>A0A2R8FES0</accession>
<sequence length="359" mass="41581">MSSVLSEAVYFVLLEQTDVTRNVKTFTKLRSVCRLFYDLSHKLGTPLRYFYESLQALSSRFLQTTNYMWLTRTITEDISVPRRIKRLEFTTSGNPSLKVSGSSLDVLIVDSRARRGEPNYIPKLYLDHVDTLRVRNADFQESSHSVVRFMCHRHINLTVKHLRVSNTDTSTLKTFLISQAATLETFKITAFRPHVSVDDDNIFCSKQIFTNLVCVKNVDLRNLTLDNLPKIVFLFDCMIDADFINKPCDLLYGGFGKGEEYSSSCKDNFQASFGYDMVLILDNFNKEYNKLVQKTLPKRDKNLSLYIIGSLREDNLDKLLFWTQCAQKETVTLSISCKNVQEKERMINRCKQEKFICFT</sequence>
<dbReference type="Proteomes" id="UP000270547">
    <property type="component" value="Segment"/>
</dbReference>
<dbReference type="EMBL" id="LT994652">
    <property type="protein sequence ID" value="SPN79460.1"/>
    <property type="molecule type" value="Genomic_DNA"/>
</dbReference>
<reference evidence="1" key="1">
    <citation type="submission" date="2018-03" db="EMBL/GenBank/DDBJ databases">
        <authorList>
            <consortium name="Urmite Genomes"/>
        </authorList>
    </citation>
    <scope>NUCLEOTIDE SEQUENCE [LARGE SCALE GENOMIC DNA]</scope>
    <source>
        <strain evidence="1">IHUMI-S29</strain>
    </source>
</reference>
<gene>
    <name evidence="1" type="ORF">ZAZAV_323</name>
</gene>
<protein>
    <submittedName>
        <fullName evidence="1">Uncharacterized protein</fullName>
    </submittedName>
</protein>
<organism evidence="1">
    <name type="scientific">Cedratvirus Zaza IHUMI</name>
    <dbReference type="NCBI Taxonomy" id="2126979"/>
    <lineage>
        <taxon>Viruses</taxon>
        <taxon>Pithoviruses</taxon>
    </lineage>
</organism>
<evidence type="ECO:0000313" key="1">
    <source>
        <dbReference type="EMBL" id="SPN79460.1"/>
    </source>
</evidence>
<proteinExistence type="predicted"/>
<name>A0A2R8FES0_9VIRU</name>